<protein>
    <submittedName>
        <fullName evidence="2">Uncharacterized protein</fullName>
    </submittedName>
</protein>
<evidence type="ECO:0000313" key="3">
    <source>
        <dbReference type="Proteomes" id="UP001500483"/>
    </source>
</evidence>
<keyword evidence="3" id="KW-1185">Reference proteome</keyword>
<name>A0ABP6RRB4_9PSEU</name>
<feature type="region of interest" description="Disordered" evidence="1">
    <location>
        <begin position="1"/>
        <end position="76"/>
    </location>
</feature>
<proteinExistence type="predicted"/>
<dbReference type="EMBL" id="BAAAYK010000038">
    <property type="protein sequence ID" value="GAA3358472.1"/>
    <property type="molecule type" value="Genomic_DNA"/>
</dbReference>
<gene>
    <name evidence="2" type="ORF">GCM10020366_30690</name>
</gene>
<organism evidence="2 3">
    <name type="scientific">Saccharopolyspora gregorii</name>
    <dbReference type="NCBI Taxonomy" id="33914"/>
    <lineage>
        <taxon>Bacteria</taxon>
        <taxon>Bacillati</taxon>
        <taxon>Actinomycetota</taxon>
        <taxon>Actinomycetes</taxon>
        <taxon>Pseudonocardiales</taxon>
        <taxon>Pseudonocardiaceae</taxon>
        <taxon>Saccharopolyspora</taxon>
    </lineage>
</organism>
<accession>A0ABP6RRB4</accession>
<evidence type="ECO:0000313" key="2">
    <source>
        <dbReference type="EMBL" id="GAA3358472.1"/>
    </source>
</evidence>
<evidence type="ECO:0000256" key="1">
    <source>
        <dbReference type="SAM" id="MobiDB-lite"/>
    </source>
</evidence>
<feature type="compositionally biased region" description="Low complexity" evidence="1">
    <location>
        <begin position="16"/>
        <end position="27"/>
    </location>
</feature>
<dbReference type="Proteomes" id="UP001500483">
    <property type="component" value="Unassembled WGS sequence"/>
</dbReference>
<sequence>MQPRLRIRGGGGGEGAQDSGGEHAGQQGRRRGTHGGEGHRQLPIGNEVLKGIDHPSGADSTRTDPKRRLPPPINAG</sequence>
<reference evidence="3" key="1">
    <citation type="journal article" date="2019" name="Int. J. Syst. Evol. Microbiol.">
        <title>The Global Catalogue of Microorganisms (GCM) 10K type strain sequencing project: providing services to taxonomists for standard genome sequencing and annotation.</title>
        <authorList>
            <consortium name="The Broad Institute Genomics Platform"/>
            <consortium name="The Broad Institute Genome Sequencing Center for Infectious Disease"/>
            <person name="Wu L."/>
            <person name="Ma J."/>
        </authorList>
    </citation>
    <scope>NUCLEOTIDE SEQUENCE [LARGE SCALE GENOMIC DNA]</scope>
    <source>
        <strain evidence="3">JCM 9687</strain>
    </source>
</reference>
<comment type="caution">
    <text evidence="2">The sequence shown here is derived from an EMBL/GenBank/DDBJ whole genome shotgun (WGS) entry which is preliminary data.</text>
</comment>